<name>A0ABP4TWE4_9MICO</name>
<protein>
    <submittedName>
        <fullName evidence="1">Uncharacterized protein</fullName>
    </submittedName>
</protein>
<organism evidence="1 2">
    <name type="scientific">Microbacterium sediminicola</name>
    <dbReference type="NCBI Taxonomy" id="415210"/>
    <lineage>
        <taxon>Bacteria</taxon>
        <taxon>Bacillati</taxon>
        <taxon>Actinomycetota</taxon>
        <taxon>Actinomycetes</taxon>
        <taxon>Micrococcales</taxon>
        <taxon>Microbacteriaceae</taxon>
        <taxon>Microbacterium</taxon>
    </lineage>
</organism>
<keyword evidence="2" id="KW-1185">Reference proteome</keyword>
<comment type="caution">
    <text evidence="1">The sequence shown here is derived from an EMBL/GenBank/DDBJ whole genome shotgun (WGS) entry which is preliminary data.</text>
</comment>
<evidence type="ECO:0000313" key="1">
    <source>
        <dbReference type="EMBL" id="GAA1695009.1"/>
    </source>
</evidence>
<proteinExistence type="predicted"/>
<sequence>MWLAGVVLAASALAGCASEGAEPEPSATGFASEAEAFAAAEATYRAYVDALNQVDLSDPTTFEEVYRWTTGDANAAARESLSQMHAKGWIKTGENEIRDVFELNNRTGVTAGVSIVACTEVATVALTDSDGNSVVSADRLDIQAWEVSLVPDPDSATRLLITDFYSWSGAPAC</sequence>
<accession>A0ABP4TWE4</accession>
<dbReference type="Proteomes" id="UP001501690">
    <property type="component" value="Unassembled WGS sequence"/>
</dbReference>
<gene>
    <name evidence="1" type="ORF">GCM10009808_10170</name>
</gene>
<evidence type="ECO:0000313" key="2">
    <source>
        <dbReference type="Proteomes" id="UP001501690"/>
    </source>
</evidence>
<dbReference type="EMBL" id="BAAAPL010000001">
    <property type="protein sequence ID" value="GAA1695009.1"/>
    <property type="molecule type" value="Genomic_DNA"/>
</dbReference>
<reference evidence="2" key="1">
    <citation type="journal article" date="2019" name="Int. J. Syst. Evol. Microbiol.">
        <title>The Global Catalogue of Microorganisms (GCM) 10K type strain sequencing project: providing services to taxonomists for standard genome sequencing and annotation.</title>
        <authorList>
            <consortium name="The Broad Institute Genomics Platform"/>
            <consortium name="The Broad Institute Genome Sequencing Center for Infectious Disease"/>
            <person name="Wu L."/>
            <person name="Ma J."/>
        </authorList>
    </citation>
    <scope>NUCLEOTIDE SEQUENCE [LARGE SCALE GENOMIC DNA]</scope>
    <source>
        <strain evidence="2">JCM 15577</strain>
    </source>
</reference>